<gene>
    <name evidence="2" type="ORF">SAMN05192568_104126</name>
</gene>
<proteinExistence type="predicted"/>
<evidence type="ECO:0000313" key="3">
    <source>
        <dbReference type="Proteomes" id="UP000199048"/>
    </source>
</evidence>
<protein>
    <submittedName>
        <fullName evidence="2">Uncharacterized protein</fullName>
    </submittedName>
</protein>
<dbReference type="AlphaFoldDB" id="A0A1I4SBF7"/>
<keyword evidence="3" id="KW-1185">Reference proteome</keyword>
<dbReference type="EMBL" id="FOTK01000041">
    <property type="protein sequence ID" value="SFM61644.1"/>
    <property type="molecule type" value="Genomic_DNA"/>
</dbReference>
<sequence length="93" mass="9922">MADAPGSWLGQMVVSAMAMSRSHAPRLSSRSASSQAPGPTRWSAEAHWILAPLPNRVPQLPSPHRKTETALEAAGVIFIEENGEGPGVRLRKA</sequence>
<feature type="compositionally biased region" description="Polar residues" evidence="1">
    <location>
        <begin position="28"/>
        <end position="37"/>
    </location>
</feature>
<evidence type="ECO:0000313" key="2">
    <source>
        <dbReference type="EMBL" id="SFM61644.1"/>
    </source>
</evidence>
<accession>A0A1I4SBF7</accession>
<feature type="region of interest" description="Disordered" evidence="1">
    <location>
        <begin position="19"/>
        <end position="40"/>
    </location>
</feature>
<organism evidence="2 3">
    <name type="scientific">Methylobacterium pseudosasicola</name>
    <dbReference type="NCBI Taxonomy" id="582667"/>
    <lineage>
        <taxon>Bacteria</taxon>
        <taxon>Pseudomonadati</taxon>
        <taxon>Pseudomonadota</taxon>
        <taxon>Alphaproteobacteria</taxon>
        <taxon>Hyphomicrobiales</taxon>
        <taxon>Methylobacteriaceae</taxon>
        <taxon>Methylobacterium</taxon>
    </lineage>
</organism>
<dbReference type="STRING" id="582667.SAMN05192568_104126"/>
<dbReference type="Proteomes" id="UP000199048">
    <property type="component" value="Unassembled WGS sequence"/>
</dbReference>
<reference evidence="3" key="1">
    <citation type="submission" date="2016-10" db="EMBL/GenBank/DDBJ databases">
        <authorList>
            <person name="Varghese N."/>
            <person name="Submissions S."/>
        </authorList>
    </citation>
    <scope>NUCLEOTIDE SEQUENCE [LARGE SCALE GENOMIC DNA]</scope>
    <source>
        <strain evidence="3">BL36</strain>
    </source>
</reference>
<name>A0A1I4SBF7_9HYPH</name>
<evidence type="ECO:0000256" key="1">
    <source>
        <dbReference type="SAM" id="MobiDB-lite"/>
    </source>
</evidence>